<gene>
    <name evidence="1" type="ORF">GCM10010832_07160</name>
</gene>
<dbReference type="RefSeq" id="WP_188457717.1">
    <property type="nucleotide sequence ID" value="NZ_BMGM01000002.1"/>
</dbReference>
<accession>A0ABQ1SFS8</accession>
<organism evidence="1 2">
    <name type="scientific">Psychroflexus planctonicus</name>
    <dbReference type="NCBI Taxonomy" id="1526575"/>
    <lineage>
        <taxon>Bacteria</taxon>
        <taxon>Pseudomonadati</taxon>
        <taxon>Bacteroidota</taxon>
        <taxon>Flavobacteriia</taxon>
        <taxon>Flavobacteriales</taxon>
        <taxon>Flavobacteriaceae</taxon>
        <taxon>Psychroflexus</taxon>
    </lineage>
</organism>
<evidence type="ECO:0000313" key="1">
    <source>
        <dbReference type="EMBL" id="GGE29132.1"/>
    </source>
</evidence>
<name>A0ABQ1SFS8_9FLAO</name>
<protein>
    <recommendedName>
        <fullName evidence="3">Lipoprotein</fullName>
    </recommendedName>
</protein>
<evidence type="ECO:0000313" key="2">
    <source>
        <dbReference type="Proteomes" id="UP000599179"/>
    </source>
</evidence>
<dbReference type="PROSITE" id="PS51257">
    <property type="entry name" value="PROKAR_LIPOPROTEIN"/>
    <property type="match status" value="1"/>
</dbReference>
<comment type="caution">
    <text evidence="1">The sequence shown here is derived from an EMBL/GenBank/DDBJ whole genome shotgun (WGS) entry which is preliminary data.</text>
</comment>
<proteinExistence type="predicted"/>
<reference evidence="2" key="1">
    <citation type="journal article" date="2019" name="Int. J. Syst. Evol. Microbiol.">
        <title>The Global Catalogue of Microorganisms (GCM) 10K type strain sequencing project: providing services to taxonomists for standard genome sequencing and annotation.</title>
        <authorList>
            <consortium name="The Broad Institute Genomics Platform"/>
            <consortium name="The Broad Institute Genome Sequencing Center for Infectious Disease"/>
            <person name="Wu L."/>
            <person name="Ma J."/>
        </authorList>
    </citation>
    <scope>NUCLEOTIDE SEQUENCE [LARGE SCALE GENOMIC DNA]</scope>
    <source>
        <strain evidence="2">CGMCC 1.12931</strain>
    </source>
</reference>
<dbReference type="EMBL" id="BMGM01000002">
    <property type="protein sequence ID" value="GGE29132.1"/>
    <property type="molecule type" value="Genomic_DNA"/>
</dbReference>
<evidence type="ECO:0008006" key="3">
    <source>
        <dbReference type="Google" id="ProtNLM"/>
    </source>
</evidence>
<dbReference type="Proteomes" id="UP000599179">
    <property type="component" value="Unassembled WGS sequence"/>
</dbReference>
<sequence length="226" mass="26003">MTTQRTLLLISIILVLFSCEKKQSELEFEQSVVYEIFPALMDSLHFDFRLNPPPPPRPVFNEKGEIIGTDTTGIGKALSDYEKKKAELKADSVKLVVAIRDSVYPLELDEKNQLLEHFQSHNLKLDSTDLSTEYKIDLNKLIADKNLRFKYLSDFPEGTNIWKKDYDFHFSGVAYLSRIQFDKTKNFGVLESEISCGRLCGAGIRVFIKKVKGKWIIEKIEDTWVS</sequence>
<keyword evidence="2" id="KW-1185">Reference proteome</keyword>